<dbReference type="GO" id="GO:0016829">
    <property type="term" value="F:lyase activity"/>
    <property type="evidence" value="ECO:0007669"/>
    <property type="project" value="UniProtKB-KW"/>
</dbReference>
<keyword evidence="7" id="KW-1185">Reference proteome</keyword>
<feature type="domain" description="Heparinase II/III-like C-terminal" evidence="5">
    <location>
        <begin position="801"/>
        <end position="879"/>
    </location>
</feature>
<dbReference type="GO" id="GO:0030246">
    <property type="term" value="F:carbohydrate binding"/>
    <property type="evidence" value="ECO:0007669"/>
    <property type="project" value="InterPro"/>
</dbReference>
<dbReference type="SUPFAM" id="SSF48230">
    <property type="entry name" value="Chondroitin AC/alginate lyase"/>
    <property type="match status" value="1"/>
</dbReference>
<dbReference type="Gene3D" id="2.60.40.1120">
    <property type="entry name" value="Carboxypeptidase-like, regulatory domain"/>
    <property type="match status" value="1"/>
</dbReference>
<keyword evidence="3" id="KW-0574">Periplasm</keyword>
<comment type="caution">
    <text evidence="6">The sequence shown here is derived from an EMBL/GenBank/DDBJ whole genome shotgun (WGS) entry which is preliminary data.</text>
</comment>
<dbReference type="Pfam" id="PF13620">
    <property type="entry name" value="CarboxypepD_reg"/>
    <property type="match status" value="1"/>
</dbReference>
<evidence type="ECO:0000259" key="5">
    <source>
        <dbReference type="Pfam" id="PF07940"/>
    </source>
</evidence>
<dbReference type="InterPro" id="IPR008929">
    <property type="entry name" value="Chondroitin_lyas"/>
</dbReference>
<dbReference type="Gene3D" id="2.60.40.1190">
    <property type="match status" value="1"/>
</dbReference>
<organism evidence="6 7">
    <name type="scientific">Paenibacillus hemerocallicola</name>
    <dbReference type="NCBI Taxonomy" id="1172614"/>
    <lineage>
        <taxon>Bacteria</taxon>
        <taxon>Bacillati</taxon>
        <taxon>Bacillota</taxon>
        <taxon>Bacilli</taxon>
        <taxon>Bacillales</taxon>
        <taxon>Paenibacillaceae</taxon>
        <taxon>Paenibacillus</taxon>
    </lineage>
</organism>
<evidence type="ECO:0000313" key="7">
    <source>
        <dbReference type="Proteomes" id="UP000307943"/>
    </source>
</evidence>
<dbReference type="Gene3D" id="2.60.120.260">
    <property type="entry name" value="Galactose-binding domain-like"/>
    <property type="match status" value="3"/>
</dbReference>
<name>A0A5C4T0N9_9BACL</name>
<keyword evidence="2" id="KW-0732">Signal</keyword>
<evidence type="ECO:0000313" key="6">
    <source>
        <dbReference type="EMBL" id="TNJ61607.1"/>
    </source>
</evidence>
<sequence>MSFIRIYVLASMYAVRASIYFPHRNDTLKSNSSLRPGGGYFRRQGGSRSSVVFSRTDRGKGGEWKLRKWISMLIAASLLLPPIALPDAARGEQAPPFGEEGPVYPFANKWAVLPEWSQAPVVDGTLDEPVWQQGESLGDFRNIYSFEPAAGNAEYKIAYDSTNLYIGGSLSLPYSEALSQIEIVFSPSAAEPIHYVASVPVHPERSITTEWNMTIAPTDVPQRIALSGFPSVSAEHPGTDLFSIEAAIPLSSFGLSGGISPGDEWRMNIIHVYNINTQPMSSWMPIRTARYMDRSGGAVTLLGNVVDAGALGSVFFGEAPGERWLPANRELAFVGLTEMRLAFDRPTSAAYTYRLDWKGPGGHWEELEDVAVSTSGSKVTLDFAHPFPQRNGMYRLKLVAEDSGSADKYMAIVSFDKEQLVKAGLTSLNYVPSFGGATAVTYAPASSLVEQTLQLIPDQNGFDFIGLPEMPELSPEDMYTLSEDGQSIVSNRTSTVYPNAAYPENKVLTAIGRNNVEVEYPYYEDPEGKRYFLTAHLWYLQRTRAIAQTETISKTDPLGAARLLYRFAQAYENYVPTADQRWHNRPLNITSGPPFNYWGGMWNAWYINDLNSLRPLFRAFANIQQTDALQVLGNELGVDVDQKIVGDMFLPSIDYVLSYPETLGNLSSYLWNGLIEAGKALKQPEYIHIAVESMNGYAEQRFLPDGAWYEVTVSYHNQATNGLISSIKLLEGYSDPAGYVSPRTGRRFDNLNLYNEFPILEKARSFPKTLVYPDNKVLPIQDTWASTNVSDPAPDRGALLQPSSGIGRLTLGEGKEQTQLYMQFSPKYGHNHYDPLGINLYAEGQELLPDLGYTHSKYRYFSISAIGHNTVVVNSRNMTINDSSRPGGKVEQFVTGASGGPFQAMRASQAEAYPETSEYSREPWMISFPDENGKGYVLDLFRVSGGDRHEYTLQGDANRDAYFQTGLPLSDYGPRLLPPGVQAQEAQSQSEIGSAEGHYPGYIYVKDVKQAQLSEDRYRVTLATYGAGGKTAKLNVTGLLEDGSNELFLGRSPSIRSTRLGGRDFDNNDDVSLHDMPKLVLRRDGTNLTSTFATVLEPYADGGTARIEGIDRLVPEQAPAGATAIRITYGNTTDIILSNLRHPDQLLTVGDISMRGEMGFIRLNGGAVEEMRLIGGTLLRKGSAEIVDTGVTAGTILETKRTADGDPYNALVTDTAVSTDLIGRYVIVRHPDQMTRGYKVGGITQSGGKTDIVLAEQDPGFTVRGDGSSELNYYPAKQWTGTHTFRIAHDKTWGGGSVSETLPTGTVTGVVYDPYGAPVEGAVVNISGYTGLSANTDGNGGFTLANVPAGVRRATVATAVYSREVSAAVYVASGQTAFTAIPLLREAPPRLSDVTGAAGAGMPVSATSSKNGTLYLVPDSTLPYLSAIQTAAATAGASAYASVPGVPVSIGTSGLAPGLYRVFASDGQGVLSSGIAVQLIQAGLDVIDDNSPAIQYTGTWTNISSANYYGGTVRRAQSVDAYADIPFYGSQARVIGSVGFNGGYAEIYIDGEWQATIDTYSSSTKYQQLLYETAELPEGVHTLRIVVPGTKREEAANYYVTLDAVRVLQANQIPPKLTNITAGPVAAGATVSAKSSKNGTLYLVPAVTEATRTAIEAAGASAAGRTGAVTAGVYGALDTTGLTTDLYRVYAIDGNGNVSIGSDGIAVVEPVAADVEDDSAVIAYSGTWLRLSSGSYSGGTVNRGGSAGAYADIPFYGTSAQLLGTLHVNNGRAHIYVDGVYKTTVDLYSGSTKYQQLLYDTGPLNEGLHVIRVEAAWTKQASAQNYYVPLDVLRVFSQPALYGVTEGPIVAGQSVKATSTKASTLYLVPASTAATKTAIEAAGASANGRSTSVTAGVAGTLSTTGLATDLYKAYGVDASGSVTAGSDGIVVVEPAAAKIDDLAPIISYSGTWTRLSSTNYWEGTVNRGQSNGAYADIPFYGTSAQLLGTRHVNNGQANIYIDGVFQATIDLYSGSTRYQQVLYDTGTLSEGLHVMRVEAAWTKHASAQNYYIILDALESAMD</sequence>
<dbReference type="EMBL" id="VDCQ01000072">
    <property type="protein sequence ID" value="TNJ61607.1"/>
    <property type="molecule type" value="Genomic_DNA"/>
</dbReference>
<dbReference type="SUPFAM" id="SSF49344">
    <property type="entry name" value="CBD9-like"/>
    <property type="match status" value="1"/>
</dbReference>
<evidence type="ECO:0000256" key="4">
    <source>
        <dbReference type="ARBA" id="ARBA00023239"/>
    </source>
</evidence>
<dbReference type="Pfam" id="PF07940">
    <property type="entry name" value="Hepar_II_III_C"/>
    <property type="match status" value="1"/>
</dbReference>
<evidence type="ECO:0000256" key="1">
    <source>
        <dbReference type="ARBA" id="ARBA00004418"/>
    </source>
</evidence>
<dbReference type="SUPFAM" id="SSF49452">
    <property type="entry name" value="Starch-binding domain-like"/>
    <property type="match status" value="1"/>
</dbReference>
<gene>
    <name evidence="6" type="ORF">FE784_33930</name>
</gene>
<dbReference type="GO" id="GO:0042597">
    <property type="term" value="C:periplasmic space"/>
    <property type="evidence" value="ECO:0007669"/>
    <property type="project" value="UniProtKB-SubCell"/>
</dbReference>
<reference evidence="6 7" key="1">
    <citation type="submission" date="2019-05" db="EMBL/GenBank/DDBJ databases">
        <title>We sequenced the genome of Paenibacillus hemerocallicola KCTC 33185 for further insight into its adaptation and study the phylogeny of Paenibacillus.</title>
        <authorList>
            <person name="Narsing Rao M.P."/>
        </authorList>
    </citation>
    <scope>NUCLEOTIDE SEQUENCE [LARGE SCALE GENOMIC DNA]</scope>
    <source>
        <strain evidence="6 7">KCTC 33185</strain>
    </source>
</reference>
<evidence type="ECO:0000256" key="3">
    <source>
        <dbReference type="ARBA" id="ARBA00022764"/>
    </source>
</evidence>
<dbReference type="InterPro" id="IPR012480">
    <property type="entry name" value="Hepar_II_III_C"/>
</dbReference>
<dbReference type="Proteomes" id="UP000307943">
    <property type="component" value="Unassembled WGS sequence"/>
</dbReference>
<keyword evidence="4" id="KW-0456">Lyase</keyword>
<dbReference type="Gene3D" id="2.70.98.70">
    <property type="match status" value="1"/>
</dbReference>
<dbReference type="OrthoDB" id="9786766at2"/>
<evidence type="ECO:0000256" key="2">
    <source>
        <dbReference type="ARBA" id="ARBA00022729"/>
    </source>
</evidence>
<protein>
    <recommendedName>
        <fullName evidence="5">Heparinase II/III-like C-terminal domain-containing protein</fullName>
    </recommendedName>
</protein>
<comment type="subcellular location">
    <subcellularLocation>
        <location evidence="1">Periplasm</location>
    </subcellularLocation>
</comment>
<proteinExistence type="predicted"/>
<accession>A0A5C4T0N9</accession>
<dbReference type="Gene3D" id="1.50.10.100">
    <property type="entry name" value="Chondroitin AC/alginate lyase"/>
    <property type="match status" value="1"/>
</dbReference>
<dbReference type="PANTHER" id="PTHR39210">
    <property type="entry name" value="HEPARIN-SULFATE LYASE"/>
    <property type="match status" value="1"/>
</dbReference>
<dbReference type="PANTHER" id="PTHR39210:SF1">
    <property type="entry name" value="HEPARIN-SULFATE LYASE"/>
    <property type="match status" value="1"/>
</dbReference>
<dbReference type="InterPro" id="IPR013784">
    <property type="entry name" value="Carb-bd-like_fold"/>
</dbReference>